<dbReference type="EMBL" id="NDYL01000001">
    <property type="protein sequence ID" value="OXB94972.1"/>
    <property type="molecule type" value="Genomic_DNA"/>
</dbReference>
<proteinExistence type="predicted"/>
<evidence type="ECO:0000313" key="2">
    <source>
        <dbReference type="Proteomes" id="UP000198394"/>
    </source>
</evidence>
<name>A0A226QTY4_9BACL</name>
<protein>
    <submittedName>
        <fullName evidence="1">Uncharacterized protein</fullName>
    </submittedName>
</protein>
<evidence type="ECO:0000313" key="1">
    <source>
        <dbReference type="EMBL" id="OXB94972.1"/>
    </source>
</evidence>
<gene>
    <name evidence="1" type="ORF">B9L23_09030</name>
</gene>
<dbReference type="RefSeq" id="WP_089097412.1">
    <property type="nucleotide sequence ID" value="NZ_NDYL01000001.1"/>
</dbReference>
<organism evidence="1 2">
    <name type="scientific">Parageobacillus galactosidasius</name>
    <dbReference type="NCBI Taxonomy" id="883812"/>
    <lineage>
        <taxon>Bacteria</taxon>
        <taxon>Bacillati</taxon>
        <taxon>Bacillota</taxon>
        <taxon>Bacilli</taxon>
        <taxon>Bacillales</taxon>
        <taxon>Anoxybacillaceae</taxon>
        <taxon>Parageobacillus</taxon>
    </lineage>
</organism>
<keyword evidence="2" id="KW-1185">Reference proteome</keyword>
<dbReference type="Proteomes" id="UP000198394">
    <property type="component" value="Unassembled WGS sequence"/>
</dbReference>
<sequence>MILYEYLKTPKTIDQLVTIAHENELYWNREQMELFVCLDPSIIQNAEGLWTVKQDERRQMILAAIERALQGRPMTKIDPDVFAQLPADVIVPQSEIIDVAISSGKYESPRENLLRVKRK</sequence>
<accession>A0A226QTY4</accession>
<dbReference type="AlphaFoldDB" id="A0A226QTY4"/>
<comment type="caution">
    <text evidence="1">The sequence shown here is derived from an EMBL/GenBank/DDBJ whole genome shotgun (WGS) entry which is preliminary data.</text>
</comment>
<reference evidence="1 2" key="1">
    <citation type="submission" date="2017-04" db="EMBL/GenBank/DDBJ databases">
        <title>The genome sequence of Parageobacillus galactosidasius DSM 18751.</title>
        <authorList>
            <person name="Ramaloko W.T."/>
            <person name="Koen N."/>
            <person name="Polliack S."/>
            <person name="Aliyu H."/>
            <person name="Lebre P."/>
            <person name="Mohr T."/>
            <person name="Oswald F."/>
            <person name="Zwick M."/>
            <person name="Neumann A."/>
            <person name="Syldatk C."/>
            <person name="Cowan D."/>
            <person name="De Maayer P."/>
        </authorList>
    </citation>
    <scope>NUCLEOTIDE SEQUENCE [LARGE SCALE GENOMIC DNA]</scope>
    <source>
        <strain evidence="1 2">DSM 18751</strain>
    </source>
</reference>